<dbReference type="SUPFAM" id="SSF53098">
    <property type="entry name" value="Ribonuclease H-like"/>
    <property type="match status" value="1"/>
</dbReference>
<dbReference type="CDD" id="cd06222">
    <property type="entry name" value="RNase_H_like"/>
    <property type="match status" value="1"/>
</dbReference>
<dbReference type="AlphaFoldDB" id="A0A7J6G0D5"/>
<accession>A0A7J6G0D5</accession>
<proteinExistence type="predicted"/>
<dbReference type="PANTHER" id="PTHR47723:SF19">
    <property type="entry name" value="POLYNUCLEOTIDYL TRANSFERASE, RIBONUCLEASE H-LIKE SUPERFAMILY PROTEIN"/>
    <property type="match status" value="1"/>
</dbReference>
<feature type="domain" description="RNase H type-1" evidence="1">
    <location>
        <begin position="39"/>
        <end position="158"/>
    </location>
</feature>
<evidence type="ECO:0000313" key="2">
    <source>
        <dbReference type="EMBL" id="KAF4376435.1"/>
    </source>
</evidence>
<evidence type="ECO:0000313" key="5">
    <source>
        <dbReference type="Proteomes" id="UP000583929"/>
    </source>
</evidence>
<dbReference type="EMBL" id="JAATIQ010000154">
    <property type="protein sequence ID" value="KAF4376435.1"/>
    <property type="molecule type" value="Genomic_DNA"/>
</dbReference>
<dbReference type="GO" id="GO:0004523">
    <property type="term" value="F:RNA-DNA hybrid ribonuclease activity"/>
    <property type="evidence" value="ECO:0007669"/>
    <property type="project" value="InterPro"/>
</dbReference>
<comment type="caution">
    <text evidence="2">The sequence shown here is derived from an EMBL/GenBank/DDBJ whole genome shotgun (WGS) entry which is preliminary data.</text>
</comment>
<gene>
    <name evidence="3" type="ORF">F8388_012077</name>
    <name evidence="2" type="ORF">G4B88_000123</name>
</gene>
<protein>
    <recommendedName>
        <fullName evidence="1">RNase H type-1 domain-containing protein</fullName>
    </recommendedName>
</protein>
<evidence type="ECO:0000313" key="3">
    <source>
        <dbReference type="EMBL" id="KAF4381155.1"/>
    </source>
</evidence>
<dbReference type="InterPro" id="IPR012337">
    <property type="entry name" value="RNaseH-like_sf"/>
</dbReference>
<dbReference type="GO" id="GO:0003676">
    <property type="term" value="F:nucleic acid binding"/>
    <property type="evidence" value="ECO:0007669"/>
    <property type="project" value="InterPro"/>
</dbReference>
<reference evidence="4 5" key="1">
    <citation type="journal article" date="2020" name="bioRxiv">
        <title>Sequence and annotation of 42 cannabis genomes reveals extensive copy number variation in cannabinoid synthesis and pathogen resistance genes.</title>
        <authorList>
            <person name="Mckernan K.J."/>
            <person name="Helbert Y."/>
            <person name="Kane L.T."/>
            <person name="Ebling H."/>
            <person name="Zhang L."/>
            <person name="Liu B."/>
            <person name="Eaton Z."/>
            <person name="Mclaughlin S."/>
            <person name="Kingan S."/>
            <person name="Baybayan P."/>
            <person name="Concepcion G."/>
            <person name="Jordan M."/>
            <person name="Riva A."/>
            <person name="Barbazuk W."/>
            <person name="Harkins T."/>
        </authorList>
    </citation>
    <scope>NUCLEOTIDE SEQUENCE [LARGE SCALE GENOMIC DNA]</scope>
    <source>
        <strain evidence="4 5">cv. Jamaican Lion 4</strain>
        <strain evidence="2">Father</strain>
        <strain evidence="3">Mother</strain>
        <tissue evidence="2">Leaf</tissue>
    </source>
</reference>
<keyword evidence="5" id="KW-1185">Reference proteome</keyword>
<dbReference type="Proteomes" id="UP000583929">
    <property type="component" value="Unassembled WGS sequence"/>
</dbReference>
<organism evidence="2 5">
    <name type="scientific">Cannabis sativa</name>
    <name type="common">Hemp</name>
    <name type="synonym">Marijuana</name>
    <dbReference type="NCBI Taxonomy" id="3483"/>
    <lineage>
        <taxon>Eukaryota</taxon>
        <taxon>Viridiplantae</taxon>
        <taxon>Streptophyta</taxon>
        <taxon>Embryophyta</taxon>
        <taxon>Tracheophyta</taxon>
        <taxon>Spermatophyta</taxon>
        <taxon>Magnoliopsida</taxon>
        <taxon>eudicotyledons</taxon>
        <taxon>Gunneridae</taxon>
        <taxon>Pentapetalae</taxon>
        <taxon>rosids</taxon>
        <taxon>fabids</taxon>
        <taxon>Rosales</taxon>
        <taxon>Cannabaceae</taxon>
        <taxon>Cannabis</taxon>
    </lineage>
</organism>
<evidence type="ECO:0000313" key="4">
    <source>
        <dbReference type="Proteomes" id="UP000525078"/>
    </source>
</evidence>
<dbReference type="Pfam" id="PF13456">
    <property type="entry name" value="RVT_3"/>
    <property type="match status" value="1"/>
</dbReference>
<sequence length="185" mass="20838">MVYLHEFRITNSSPAKPSQNLLVNNQSLQPPPTDKLKLNVDAALDNDGQIMGTGGIVRNSCDQVIVAISKPIKGRFSVKEIEAKAISYCLQWLGDINCEVHLIETYALIVSQSVNNPQQYYGRFHDLIRHIIYHMSSFSSVSLNYVCRSTNSAAHKFVLRVDTVIVWRIVYPNPIEAIVTNELVH</sequence>
<dbReference type="EMBL" id="JAATIP010000063">
    <property type="protein sequence ID" value="KAF4381155.1"/>
    <property type="molecule type" value="Genomic_DNA"/>
</dbReference>
<dbReference type="PANTHER" id="PTHR47723">
    <property type="entry name" value="OS05G0353850 PROTEIN"/>
    <property type="match status" value="1"/>
</dbReference>
<name>A0A7J6G0D5_CANSA</name>
<evidence type="ECO:0000259" key="1">
    <source>
        <dbReference type="Pfam" id="PF13456"/>
    </source>
</evidence>
<dbReference type="InterPro" id="IPR044730">
    <property type="entry name" value="RNase_H-like_dom_plant"/>
</dbReference>
<dbReference type="Gene3D" id="3.30.420.10">
    <property type="entry name" value="Ribonuclease H-like superfamily/Ribonuclease H"/>
    <property type="match status" value="1"/>
</dbReference>
<dbReference type="InterPro" id="IPR053151">
    <property type="entry name" value="RNase_H-like"/>
</dbReference>
<dbReference type="InterPro" id="IPR002156">
    <property type="entry name" value="RNaseH_domain"/>
</dbReference>
<dbReference type="InterPro" id="IPR036397">
    <property type="entry name" value="RNaseH_sf"/>
</dbReference>
<dbReference type="Proteomes" id="UP000525078">
    <property type="component" value="Unassembled WGS sequence"/>
</dbReference>